<sequence length="457" mass="52953">MTDLEVHLKVQDLHSYLLTLPKAILERVYTNAACCLMVFREVPEIGRHFMMRMAYISQPLPISLILSWVKPHKEGEANTAINRMLNLRIMCTVKIQGSQEKGVEINEQFNDNLKLIFSGRNLQLTKTELLGADKHGKGLEELEVYADERWKTILSFMVTPEKMQKEVNSDLVEILVHSGLMHRASESHLPTITPGGFQFLLMNETRQVWFFMLQYLRSCDQRNMDLVELLTFIFQLSISTVGSDYSTEDMSDTQLRFLQHLREFGLVYQRKRKSRRFYPTRMAIDLISGSKDENPQGRNRGYLLVETNFRVTAYTNSHLTTNILSLFLQILYRFPTMVVGIISRQSIHEALVNSITSSQIISFLRANAHPAMLKKSPIVPATVEHQIILWEKERDRLSCNEGVLYNNFETGQDFEILKDFAEKNGLLIWASSTSKTMVVTKDGHDEVRRYWKRNKPH</sequence>
<keyword evidence="7 10" id="KW-0539">Nucleus</keyword>
<dbReference type="GO" id="GO:0005675">
    <property type="term" value="C:transcription factor TFIIH holo complex"/>
    <property type="evidence" value="ECO:0007669"/>
    <property type="project" value="TreeGrafter"/>
</dbReference>
<dbReference type="GO" id="GO:0001671">
    <property type="term" value="F:ATPase activator activity"/>
    <property type="evidence" value="ECO:0007669"/>
    <property type="project" value="InterPro"/>
</dbReference>
<dbReference type="NCBIfam" id="TIGR00625">
    <property type="entry name" value="tfb2"/>
    <property type="match status" value="1"/>
</dbReference>
<comment type="similarity">
    <text evidence="2 10">Belongs to the TFB2 family.</text>
</comment>
<evidence type="ECO:0000256" key="7">
    <source>
        <dbReference type="ARBA" id="ARBA00023242"/>
    </source>
</evidence>
<protein>
    <recommendedName>
        <fullName evidence="9 10">General transcription factor IIH subunit 4</fullName>
    </recommendedName>
</protein>
<keyword evidence="6 10" id="KW-0234">DNA repair</keyword>
<evidence type="ECO:0000256" key="4">
    <source>
        <dbReference type="ARBA" id="ARBA00023015"/>
    </source>
</evidence>
<dbReference type="GO" id="GO:0000439">
    <property type="term" value="C:transcription factor TFIIH core complex"/>
    <property type="evidence" value="ECO:0007669"/>
    <property type="project" value="InterPro"/>
</dbReference>
<keyword evidence="3 10" id="KW-0227">DNA damage</keyword>
<dbReference type="GO" id="GO:0003690">
    <property type="term" value="F:double-stranded DNA binding"/>
    <property type="evidence" value="ECO:0007669"/>
    <property type="project" value="TreeGrafter"/>
</dbReference>
<feature type="domain" description="Transcription factor Tfb2 C-terminal" evidence="11">
    <location>
        <begin position="386"/>
        <end position="452"/>
    </location>
</feature>
<evidence type="ECO:0000256" key="1">
    <source>
        <dbReference type="ARBA" id="ARBA00004123"/>
    </source>
</evidence>
<dbReference type="Gene3D" id="3.30.70.2610">
    <property type="match status" value="1"/>
</dbReference>
<reference evidence="12 13" key="1">
    <citation type="journal article" date="2023" name="BMC Biol.">
        <title>The compact genome of the sponge Oopsacas minuta (Hexactinellida) is lacking key metazoan core genes.</title>
        <authorList>
            <person name="Santini S."/>
            <person name="Schenkelaars Q."/>
            <person name="Jourda C."/>
            <person name="Duchesne M."/>
            <person name="Belahbib H."/>
            <person name="Rocher C."/>
            <person name="Selva M."/>
            <person name="Riesgo A."/>
            <person name="Vervoort M."/>
            <person name="Leys S.P."/>
            <person name="Kodjabachian L."/>
            <person name="Le Bivic A."/>
            <person name="Borchiellini C."/>
            <person name="Claverie J.M."/>
            <person name="Renard E."/>
        </authorList>
    </citation>
    <scope>NUCLEOTIDE SEQUENCE [LARGE SCALE GENOMIC DNA]</scope>
    <source>
        <strain evidence="12">SPO-2</strain>
    </source>
</reference>
<dbReference type="AlphaFoldDB" id="A0AAV7JB85"/>
<evidence type="ECO:0000256" key="3">
    <source>
        <dbReference type="ARBA" id="ARBA00022763"/>
    </source>
</evidence>
<dbReference type="PANTHER" id="PTHR13152">
    <property type="entry name" value="TFIIH, POLYPEPTIDE 4"/>
    <property type="match status" value="1"/>
</dbReference>
<dbReference type="Pfam" id="PF18307">
    <property type="entry name" value="Tfb2_C"/>
    <property type="match status" value="1"/>
</dbReference>
<accession>A0AAV7JB85</accession>
<evidence type="ECO:0000259" key="11">
    <source>
        <dbReference type="Pfam" id="PF18307"/>
    </source>
</evidence>
<keyword evidence="5 10" id="KW-0804">Transcription</keyword>
<comment type="subcellular location">
    <subcellularLocation>
        <location evidence="1 10">Nucleus</location>
    </subcellularLocation>
</comment>
<dbReference type="Proteomes" id="UP001165289">
    <property type="component" value="Unassembled WGS sequence"/>
</dbReference>
<evidence type="ECO:0000256" key="6">
    <source>
        <dbReference type="ARBA" id="ARBA00023204"/>
    </source>
</evidence>
<dbReference type="InterPro" id="IPR040662">
    <property type="entry name" value="Tfb2_C"/>
</dbReference>
<dbReference type="GO" id="GO:0006289">
    <property type="term" value="P:nucleotide-excision repair"/>
    <property type="evidence" value="ECO:0007669"/>
    <property type="project" value="InterPro"/>
</dbReference>
<gene>
    <name evidence="12" type="ORF">LOD99_13219</name>
</gene>
<comment type="function">
    <text evidence="10">Component of the general transcription and DNA repair factor IIH (TFIIH) core complex which is involved in general and transcription-coupled nucleotide excision repair (NER) of damaged DNA.</text>
</comment>
<evidence type="ECO:0000313" key="12">
    <source>
        <dbReference type="EMBL" id="KAI6645964.1"/>
    </source>
</evidence>
<keyword evidence="4 10" id="KW-0805">Transcription regulation</keyword>
<dbReference type="Pfam" id="PF03849">
    <property type="entry name" value="Tfb2"/>
    <property type="match status" value="1"/>
</dbReference>
<dbReference type="InterPro" id="IPR004598">
    <property type="entry name" value="TFIIH_p52/Tfb2"/>
</dbReference>
<dbReference type="GO" id="GO:0006366">
    <property type="term" value="P:transcription by RNA polymerase II"/>
    <property type="evidence" value="ECO:0007669"/>
    <property type="project" value="UniProtKB-ARBA"/>
</dbReference>
<comment type="caution">
    <text evidence="12">The sequence shown here is derived from an EMBL/GenBank/DDBJ whole genome shotgun (WGS) entry which is preliminary data.</text>
</comment>
<evidence type="ECO:0000313" key="13">
    <source>
        <dbReference type="Proteomes" id="UP001165289"/>
    </source>
</evidence>
<dbReference type="PANTHER" id="PTHR13152:SF0">
    <property type="entry name" value="GENERAL TRANSCRIPTION FACTOR IIH SUBUNIT 4"/>
    <property type="match status" value="1"/>
</dbReference>
<dbReference type="FunFam" id="3.30.70.2610:FF:000001">
    <property type="entry name" value="General transcription factor IIH subunit 4"/>
    <property type="match status" value="1"/>
</dbReference>
<keyword evidence="13" id="KW-1185">Reference proteome</keyword>
<comment type="subunit">
    <text evidence="8">Component of the 7-subunit TFIIH core complex composed of XPB/ERCC3, XPD/ERCC2, GTF2H1, GTF2H2, GTF2H3, GTF2H4 and GTF2H5, which is active in NER. The core complex associates with the 3-subunit CDK-activating kinase (CAK) module composed of CCNH/cyclin H, CDK7 and MNAT1 to form the 10-subunit holoenzyme (holo-TFIIH) active in transcription. Part of TBP-based Pol II pre-initiation complex (PIC), in which Pol II core assembles with general transcription factors and other specific initiation factors including GTF2E1, GTF2E2, GTF2F1, GTF2F2, TCEA1, ERCC2, ERCC3, GTF2H2, GTF2H3, GTF2H4, GTF2H5, GTF2A1, GTF2A2, GTF2B and TBP; this large multi-subunit PIC complex mediates DNA unwinding and targets Pol II core to the transcription start site where the first phosphodiester bond forms.</text>
</comment>
<evidence type="ECO:0000256" key="5">
    <source>
        <dbReference type="ARBA" id="ARBA00023163"/>
    </source>
</evidence>
<organism evidence="12 13">
    <name type="scientific">Oopsacas minuta</name>
    <dbReference type="NCBI Taxonomy" id="111878"/>
    <lineage>
        <taxon>Eukaryota</taxon>
        <taxon>Metazoa</taxon>
        <taxon>Porifera</taxon>
        <taxon>Hexactinellida</taxon>
        <taxon>Hexasterophora</taxon>
        <taxon>Lyssacinosida</taxon>
        <taxon>Leucopsacidae</taxon>
        <taxon>Oopsacas</taxon>
    </lineage>
</organism>
<evidence type="ECO:0000256" key="2">
    <source>
        <dbReference type="ARBA" id="ARBA00007132"/>
    </source>
</evidence>
<proteinExistence type="inferred from homology"/>
<dbReference type="EMBL" id="JAKMXF010000365">
    <property type="protein sequence ID" value="KAI6645964.1"/>
    <property type="molecule type" value="Genomic_DNA"/>
</dbReference>
<evidence type="ECO:0000256" key="10">
    <source>
        <dbReference type="RuleBase" id="RU364024"/>
    </source>
</evidence>
<evidence type="ECO:0000256" key="8">
    <source>
        <dbReference type="ARBA" id="ARBA00064576"/>
    </source>
</evidence>
<name>A0AAV7JB85_9METZ</name>
<evidence type="ECO:0000256" key="9">
    <source>
        <dbReference type="ARBA" id="ARBA00070130"/>
    </source>
</evidence>